<organism evidence="1 2">
    <name type="scientific">Rousettus aegyptiacus</name>
    <name type="common">Egyptian fruit bat</name>
    <name type="synonym">Pteropus aegyptiacus</name>
    <dbReference type="NCBI Taxonomy" id="9407"/>
    <lineage>
        <taxon>Eukaryota</taxon>
        <taxon>Metazoa</taxon>
        <taxon>Chordata</taxon>
        <taxon>Craniata</taxon>
        <taxon>Vertebrata</taxon>
        <taxon>Euteleostomi</taxon>
        <taxon>Mammalia</taxon>
        <taxon>Eutheria</taxon>
        <taxon>Laurasiatheria</taxon>
        <taxon>Chiroptera</taxon>
        <taxon>Yinpterochiroptera</taxon>
        <taxon>Pteropodoidea</taxon>
        <taxon>Pteropodidae</taxon>
        <taxon>Rousettinae</taxon>
        <taxon>Rousettus</taxon>
    </lineage>
</organism>
<reference evidence="1 2" key="1">
    <citation type="journal article" date="2020" name="Nature">
        <title>Six reference-quality genomes reveal evolution of bat adaptations.</title>
        <authorList>
            <person name="Jebb D."/>
            <person name="Huang Z."/>
            <person name="Pippel M."/>
            <person name="Hughes G.M."/>
            <person name="Lavrichenko K."/>
            <person name="Devanna P."/>
            <person name="Winkler S."/>
            <person name="Jermiin L.S."/>
            <person name="Skirmuntt E.C."/>
            <person name="Katzourakis A."/>
            <person name="Burkitt-Gray L."/>
            <person name="Ray D.A."/>
            <person name="Sullivan K.A.M."/>
            <person name="Roscito J.G."/>
            <person name="Kirilenko B.M."/>
            <person name="Davalos L.M."/>
            <person name="Corthals A.P."/>
            <person name="Power M.L."/>
            <person name="Jones G."/>
            <person name="Ransome R.D."/>
            <person name="Dechmann D.K.N."/>
            <person name="Locatelli A.G."/>
            <person name="Puechmaille S.J."/>
            <person name="Fedrigo O."/>
            <person name="Jarvis E.D."/>
            <person name="Hiller M."/>
            <person name="Vernes S.C."/>
            <person name="Myers E.W."/>
            <person name="Teeling E.C."/>
        </authorList>
    </citation>
    <scope>NUCLEOTIDE SEQUENCE [LARGE SCALE GENOMIC DNA]</scope>
    <source>
        <strain evidence="1">MRouAeg1</strain>
        <tissue evidence="1">Muscle</tissue>
    </source>
</reference>
<evidence type="ECO:0000313" key="1">
    <source>
        <dbReference type="EMBL" id="KAF6405041.1"/>
    </source>
</evidence>
<gene>
    <name evidence="1" type="ORF">HJG63_009361</name>
</gene>
<accession>A0A7J8C2E6</accession>
<keyword evidence="2" id="KW-1185">Reference proteome</keyword>
<dbReference type="EMBL" id="JACASE010000015">
    <property type="protein sequence ID" value="KAF6405041.1"/>
    <property type="molecule type" value="Genomic_DNA"/>
</dbReference>
<dbReference type="AlphaFoldDB" id="A0A7J8C2E6"/>
<sequence length="129" mass="14374">MFTPCSSRVSSGVHKHLYWIVSKLLLHNLPDAFQFHGHSFLVLLPELETLITLFCCTLSHSSSAGPNLGRTERRIKSNRGFSHPVRTVALSERKVSLPQSVGFCGFSWVASAIATTRLPGAQEKRNKRK</sequence>
<protein>
    <submittedName>
        <fullName evidence="1">Uncharacterized protein</fullName>
    </submittedName>
</protein>
<proteinExistence type="predicted"/>
<dbReference type="Proteomes" id="UP000593571">
    <property type="component" value="Unassembled WGS sequence"/>
</dbReference>
<name>A0A7J8C2E6_ROUAE</name>
<comment type="caution">
    <text evidence="1">The sequence shown here is derived from an EMBL/GenBank/DDBJ whole genome shotgun (WGS) entry which is preliminary data.</text>
</comment>
<evidence type="ECO:0000313" key="2">
    <source>
        <dbReference type="Proteomes" id="UP000593571"/>
    </source>
</evidence>